<evidence type="ECO:0000313" key="1">
    <source>
        <dbReference type="EMBL" id="RCH55335.1"/>
    </source>
</evidence>
<evidence type="ECO:0000313" key="2">
    <source>
        <dbReference type="Proteomes" id="UP000253209"/>
    </source>
</evidence>
<comment type="caution">
    <text evidence="1">The sequence shown here is derived from an EMBL/GenBank/DDBJ whole genome shotgun (WGS) entry which is preliminary data.</text>
</comment>
<reference evidence="1 2" key="1">
    <citation type="submission" date="2018-05" db="EMBL/GenBank/DDBJ databases">
        <title>Mucilaginibacter hurinus sp. nov., isolated from briquette warehouse soil.</title>
        <authorList>
            <person name="Choi L."/>
        </authorList>
    </citation>
    <scope>NUCLEOTIDE SEQUENCE [LARGE SCALE GENOMIC DNA]</scope>
    <source>
        <strain evidence="1 2">ZR32</strain>
    </source>
</reference>
<organism evidence="1 2">
    <name type="scientific">Mucilaginibacter hurinus</name>
    <dbReference type="NCBI Taxonomy" id="2201324"/>
    <lineage>
        <taxon>Bacteria</taxon>
        <taxon>Pseudomonadati</taxon>
        <taxon>Bacteroidota</taxon>
        <taxon>Sphingobacteriia</taxon>
        <taxon>Sphingobacteriales</taxon>
        <taxon>Sphingobacteriaceae</taxon>
        <taxon>Mucilaginibacter</taxon>
    </lineage>
</organism>
<dbReference type="Proteomes" id="UP000253209">
    <property type="component" value="Unassembled WGS sequence"/>
</dbReference>
<dbReference type="Pfam" id="PF16395">
    <property type="entry name" value="DUF5004"/>
    <property type="match status" value="1"/>
</dbReference>
<sequence>MGISAARNFQAGRFGAKSGLLNKLNMSIHIKNIKIQFFCIAILSVMAACKTNKSELIEPQKDISGTWQIAKIVQNGIDITPYADYSAFSITFNKDNTYSLSGELPFIVNSGGTWNFNDPQYPFSMLFRPTDGNAISSKLAFPIVGSKYQLGISFIKGCPGNYQNTYQYTFKLADK</sequence>
<protein>
    <submittedName>
        <fullName evidence="1">DUF5004 domain-containing protein</fullName>
    </submittedName>
</protein>
<keyword evidence="2" id="KW-1185">Reference proteome</keyword>
<name>A0A367GQH9_9SPHI</name>
<gene>
    <name evidence="1" type="ORF">DJ568_09140</name>
</gene>
<dbReference type="InterPro" id="IPR032168">
    <property type="entry name" value="DUF5004"/>
</dbReference>
<dbReference type="AlphaFoldDB" id="A0A367GQH9"/>
<proteinExistence type="predicted"/>
<dbReference type="EMBL" id="QGDC01000004">
    <property type="protein sequence ID" value="RCH55335.1"/>
    <property type="molecule type" value="Genomic_DNA"/>
</dbReference>
<accession>A0A367GQH9</accession>